<evidence type="ECO:0000313" key="3">
    <source>
        <dbReference type="Proteomes" id="UP000294513"/>
    </source>
</evidence>
<keyword evidence="1" id="KW-0812">Transmembrane</keyword>
<evidence type="ECO:0000313" key="2">
    <source>
        <dbReference type="EMBL" id="TDD97178.1"/>
    </source>
</evidence>
<comment type="caution">
    <text evidence="2">The sequence shown here is derived from an EMBL/GenBank/DDBJ whole genome shotgun (WGS) entry which is preliminary data.</text>
</comment>
<accession>A0A4R5CB57</accession>
<gene>
    <name evidence="2" type="ORF">E1298_01715</name>
</gene>
<proteinExistence type="predicted"/>
<dbReference type="EMBL" id="SMKU01000003">
    <property type="protein sequence ID" value="TDD97178.1"/>
    <property type="molecule type" value="Genomic_DNA"/>
</dbReference>
<protein>
    <submittedName>
        <fullName evidence="2">Uncharacterized protein</fullName>
    </submittedName>
</protein>
<dbReference type="AlphaFoldDB" id="A0A4R5CB57"/>
<dbReference type="OrthoDB" id="3431567at2"/>
<evidence type="ECO:0000256" key="1">
    <source>
        <dbReference type="SAM" id="Phobius"/>
    </source>
</evidence>
<sequence>MADNDPKIEISLKEIYDEFRQLSSDIRNLVSKVDGSKAITDDHESRIRTLEKYKYAVPLTVIMAVVVEVIRFTGKG</sequence>
<keyword evidence="1" id="KW-1133">Transmembrane helix</keyword>
<keyword evidence="3" id="KW-1185">Reference proteome</keyword>
<name>A0A4R5CB57_9ACTN</name>
<dbReference type="RefSeq" id="WP_131888938.1">
    <property type="nucleotide sequence ID" value="NZ_SMKU01000003.1"/>
</dbReference>
<reference evidence="2 3" key="1">
    <citation type="submission" date="2019-03" db="EMBL/GenBank/DDBJ databases">
        <title>Draft genome sequences of novel Actinobacteria.</title>
        <authorList>
            <person name="Sahin N."/>
            <person name="Ay H."/>
            <person name="Saygin H."/>
        </authorList>
    </citation>
    <scope>NUCLEOTIDE SEQUENCE [LARGE SCALE GENOMIC DNA]</scope>
    <source>
        <strain evidence="2 3">H3C3</strain>
    </source>
</reference>
<organism evidence="2 3">
    <name type="scientific">Actinomadura rubrisoli</name>
    <dbReference type="NCBI Taxonomy" id="2530368"/>
    <lineage>
        <taxon>Bacteria</taxon>
        <taxon>Bacillati</taxon>
        <taxon>Actinomycetota</taxon>
        <taxon>Actinomycetes</taxon>
        <taxon>Streptosporangiales</taxon>
        <taxon>Thermomonosporaceae</taxon>
        <taxon>Actinomadura</taxon>
    </lineage>
</organism>
<dbReference type="Proteomes" id="UP000294513">
    <property type="component" value="Unassembled WGS sequence"/>
</dbReference>
<feature type="transmembrane region" description="Helical" evidence="1">
    <location>
        <begin position="55"/>
        <end position="74"/>
    </location>
</feature>
<keyword evidence="1" id="KW-0472">Membrane</keyword>